<evidence type="ECO:0000313" key="7">
    <source>
        <dbReference type="Proteomes" id="UP001157109"/>
    </source>
</evidence>
<dbReference type="EMBL" id="BSUJ01000001">
    <property type="protein sequence ID" value="GMA20956.1"/>
    <property type="molecule type" value="Genomic_DNA"/>
</dbReference>
<dbReference type="Gene3D" id="3.90.1150.10">
    <property type="entry name" value="Aspartate Aminotransferase, domain 1"/>
    <property type="match status" value="1"/>
</dbReference>
<dbReference type="PROSITE" id="PS00868">
    <property type="entry name" value="CYS_MET_METAB_PP"/>
    <property type="match status" value="1"/>
</dbReference>
<dbReference type="PANTHER" id="PTHR11808:SF75">
    <property type="entry name" value="CYSTATHIONINE GAMMA-SYNTHASE"/>
    <property type="match status" value="1"/>
</dbReference>
<dbReference type="InterPro" id="IPR000277">
    <property type="entry name" value="Cys/Met-Metab_PyrdxlP-dep_enz"/>
</dbReference>
<dbReference type="Gene3D" id="3.40.640.10">
    <property type="entry name" value="Type I PLP-dependent aspartate aminotransferase-like (Major domain)"/>
    <property type="match status" value="1"/>
</dbReference>
<dbReference type="SUPFAM" id="SSF53383">
    <property type="entry name" value="PLP-dependent transferases"/>
    <property type="match status" value="1"/>
</dbReference>
<dbReference type="Proteomes" id="UP001157109">
    <property type="component" value="Unassembled WGS sequence"/>
</dbReference>
<name>A0ABQ6HRJ7_9MICO</name>
<feature type="compositionally biased region" description="Basic and acidic residues" evidence="5">
    <location>
        <begin position="1"/>
        <end position="13"/>
    </location>
</feature>
<protein>
    <submittedName>
        <fullName evidence="6">Cystathionine gamma-synthase</fullName>
    </submittedName>
</protein>
<comment type="cofactor">
    <cofactor evidence="1 4">
        <name>pyridoxal 5'-phosphate</name>
        <dbReference type="ChEBI" id="CHEBI:597326"/>
    </cofactor>
</comment>
<dbReference type="InterPro" id="IPR054542">
    <property type="entry name" value="Cys_met_metab_PP"/>
</dbReference>
<reference evidence="7" key="1">
    <citation type="journal article" date="2019" name="Int. J. Syst. Evol. Microbiol.">
        <title>The Global Catalogue of Microorganisms (GCM) 10K type strain sequencing project: providing services to taxonomists for standard genome sequencing and annotation.</title>
        <authorList>
            <consortium name="The Broad Institute Genomics Platform"/>
            <consortium name="The Broad Institute Genome Sequencing Center for Infectious Disease"/>
            <person name="Wu L."/>
            <person name="Ma J."/>
        </authorList>
    </citation>
    <scope>NUCLEOTIDE SEQUENCE [LARGE SCALE GENOMIC DNA]</scope>
    <source>
        <strain evidence="7">NBRC 105830</strain>
    </source>
</reference>
<dbReference type="InterPro" id="IPR015424">
    <property type="entry name" value="PyrdxlP-dep_Trfase"/>
</dbReference>
<keyword evidence="3 4" id="KW-0663">Pyridoxal phosphate</keyword>
<dbReference type="InterPro" id="IPR015422">
    <property type="entry name" value="PyrdxlP-dep_Trfase_small"/>
</dbReference>
<dbReference type="CDD" id="cd00614">
    <property type="entry name" value="CGS_like"/>
    <property type="match status" value="1"/>
</dbReference>
<evidence type="ECO:0000256" key="3">
    <source>
        <dbReference type="ARBA" id="ARBA00022898"/>
    </source>
</evidence>
<keyword evidence="7" id="KW-1185">Reference proteome</keyword>
<evidence type="ECO:0000256" key="2">
    <source>
        <dbReference type="ARBA" id="ARBA00009077"/>
    </source>
</evidence>
<comment type="caution">
    <text evidence="6">The sequence shown here is derived from an EMBL/GenBank/DDBJ whole genome shotgun (WGS) entry which is preliminary data.</text>
</comment>
<evidence type="ECO:0000256" key="4">
    <source>
        <dbReference type="RuleBase" id="RU362118"/>
    </source>
</evidence>
<accession>A0ABQ6HRJ7</accession>
<dbReference type="PIRSF" id="PIRSF001434">
    <property type="entry name" value="CGS"/>
    <property type="match status" value="1"/>
</dbReference>
<dbReference type="NCBIfam" id="TIGR02080">
    <property type="entry name" value="O_succ_thio_ly"/>
    <property type="match status" value="1"/>
</dbReference>
<evidence type="ECO:0000256" key="5">
    <source>
        <dbReference type="SAM" id="MobiDB-lite"/>
    </source>
</evidence>
<dbReference type="InterPro" id="IPR011821">
    <property type="entry name" value="O_succ_thio_ly"/>
</dbReference>
<proteinExistence type="inferred from homology"/>
<feature type="region of interest" description="Disordered" evidence="5">
    <location>
        <begin position="1"/>
        <end position="36"/>
    </location>
</feature>
<sequence>MTDSTRDAHEVTEAHAATAARQSATSKVTMSSGHRPQTAAVRVGIGTDEAQGAVVPPIYLSSTFSFRAFGEARDYDYTRAGNPTRDVLGTALAELEGGAGGVVTCTGTAAMTTIVTALTKPGDVVLIPHDCYGGTWRLFVELADKGYLVHRTVDFTDPAAVDRALAAGDVTVVWLETPSNPLLRITDIAAVTAAAKAAGATVVADNTFLSPLLQQPLALGVDLVFHSTTKYINGHSDVVGGAIVSSTDELHERMTYWSNVLGVTGAPFDSYLTARGLRSLPARLRVHEENARVVAELFASHPAVAATYWPGLPDHPGHDIAARQQRGFGSIVSLELAGGEAAVRRFVDGLTCFSLAESLGGTESLVDHPATMTHLAMTDEARAAAGVTDGLLRLSIGIEDPADLAADLTRALDRALATSGAGDQG</sequence>
<organism evidence="6 7">
    <name type="scientific">Arsenicicoccus piscis</name>
    <dbReference type="NCBI Taxonomy" id="673954"/>
    <lineage>
        <taxon>Bacteria</taxon>
        <taxon>Bacillati</taxon>
        <taxon>Actinomycetota</taxon>
        <taxon>Actinomycetes</taxon>
        <taxon>Micrococcales</taxon>
        <taxon>Intrasporangiaceae</taxon>
        <taxon>Arsenicicoccus</taxon>
    </lineage>
</organism>
<feature type="compositionally biased region" description="Polar residues" evidence="5">
    <location>
        <begin position="21"/>
        <end position="35"/>
    </location>
</feature>
<dbReference type="Pfam" id="PF01053">
    <property type="entry name" value="Cys_Met_Meta_PP"/>
    <property type="match status" value="1"/>
</dbReference>
<dbReference type="PANTHER" id="PTHR11808">
    <property type="entry name" value="TRANS-SULFURATION ENZYME FAMILY MEMBER"/>
    <property type="match status" value="1"/>
</dbReference>
<gene>
    <name evidence="6" type="primary">metB_2</name>
    <name evidence="6" type="ORF">GCM10025862_29770</name>
</gene>
<dbReference type="RefSeq" id="WP_241441296.1">
    <property type="nucleotide sequence ID" value="NZ_BSUJ01000001.1"/>
</dbReference>
<comment type="similarity">
    <text evidence="2 4">Belongs to the trans-sulfuration enzymes family.</text>
</comment>
<evidence type="ECO:0000256" key="1">
    <source>
        <dbReference type="ARBA" id="ARBA00001933"/>
    </source>
</evidence>
<dbReference type="InterPro" id="IPR015421">
    <property type="entry name" value="PyrdxlP-dep_Trfase_major"/>
</dbReference>
<evidence type="ECO:0000313" key="6">
    <source>
        <dbReference type="EMBL" id="GMA20956.1"/>
    </source>
</evidence>